<evidence type="ECO:0000259" key="8">
    <source>
        <dbReference type="PROSITE" id="PS50110"/>
    </source>
</evidence>
<dbReference type="SMART" id="SM00448">
    <property type="entry name" value="REC"/>
    <property type="match status" value="1"/>
</dbReference>
<dbReference type="CDD" id="cd00383">
    <property type="entry name" value="trans_reg_C"/>
    <property type="match status" value="1"/>
</dbReference>
<evidence type="ECO:0000313" key="11">
    <source>
        <dbReference type="Proteomes" id="UP000346198"/>
    </source>
</evidence>
<evidence type="ECO:0000313" key="10">
    <source>
        <dbReference type="EMBL" id="VGO20996.1"/>
    </source>
</evidence>
<dbReference type="GO" id="GO:0000156">
    <property type="term" value="F:phosphorelay response regulator activity"/>
    <property type="evidence" value="ECO:0007669"/>
    <property type="project" value="TreeGrafter"/>
</dbReference>
<dbReference type="Pfam" id="PF00072">
    <property type="entry name" value="Response_reg"/>
    <property type="match status" value="1"/>
</dbReference>
<evidence type="ECO:0000256" key="6">
    <source>
        <dbReference type="PROSITE-ProRule" id="PRU00169"/>
    </source>
</evidence>
<dbReference type="InterPro" id="IPR001867">
    <property type="entry name" value="OmpR/PhoB-type_DNA-bd"/>
</dbReference>
<dbReference type="SMART" id="SM00862">
    <property type="entry name" value="Trans_reg_C"/>
    <property type="match status" value="1"/>
</dbReference>
<evidence type="ECO:0000256" key="7">
    <source>
        <dbReference type="PROSITE-ProRule" id="PRU01091"/>
    </source>
</evidence>
<reference evidence="10 11" key="1">
    <citation type="submission" date="2019-04" db="EMBL/GenBank/DDBJ databases">
        <authorList>
            <person name="Van Vliet M D."/>
        </authorList>
    </citation>
    <scope>NUCLEOTIDE SEQUENCE [LARGE SCALE GENOMIC DNA]</scope>
    <source>
        <strain evidence="10 11">F21</strain>
    </source>
</reference>
<dbReference type="Gene3D" id="1.10.10.10">
    <property type="entry name" value="Winged helix-like DNA-binding domain superfamily/Winged helix DNA-binding domain"/>
    <property type="match status" value="1"/>
</dbReference>
<evidence type="ECO:0000259" key="9">
    <source>
        <dbReference type="PROSITE" id="PS51755"/>
    </source>
</evidence>
<dbReference type="FunFam" id="1.10.10.10:FF:000005">
    <property type="entry name" value="Two-component system response regulator"/>
    <property type="match status" value="1"/>
</dbReference>
<evidence type="ECO:0000256" key="5">
    <source>
        <dbReference type="ARBA" id="ARBA00023163"/>
    </source>
</evidence>
<dbReference type="Gene3D" id="6.10.250.690">
    <property type="match status" value="1"/>
</dbReference>
<dbReference type="PANTHER" id="PTHR48111:SF76">
    <property type="entry name" value="TWO-COMPONENT RESPONSE REGULATOR"/>
    <property type="match status" value="1"/>
</dbReference>
<feature type="DNA-binding region" description="OmpR/PhoB-type" evidence="7">
    <location>
        <begin position="125"/>
        <end position="223"/>
    </location>
</feature>
<gene>
    <name evidence="10" type="primary">copR_2</name>
    <name evidence="10" type="ORF">SCARR_03065</name>
</gene>
<dbReference type="GO" id="GO:0006355">
    <property type="term" value="P:regulation of DNA-templated transcription"/>
    <property type="evidence" value="ECO:0007669"/>
    <property type="project" value="InterPro"/>
</dbReference>
<dbReference type="Gene3D" id="3.40.50.2300">
    <property type="match status" value="1"/>
</dbReference>
<dbReference type="RefSeq" id="WP_136062489.1">
    <property type="nucleotide sequence ID" value="NZ_CAAHFH010000002.1"/>
</dbReference>
<dbReference type="InterPro" id="IPR039420">
    <property type="entry name" value="WalR-like"/>
</dbReference>
<keyword evidence="3" id="KW-0805">Transcription regulation</keyword>
<dbReference type="GO" id="GO:0005829">
    <property type="term" value="C:cytosol"/>
    <property type="evidence" value="ECO:0007669"/>
    <property type="project" value="TreeGrafter"/>
</dbReference>
<dbReference type="Pfam" id="PF00486">
    <property type="entry name" value="Trans_reg_C"/>
    <property type="match status" value="1"/>
</dbReference>
<keyword evidence="11" id="KW-1185">Reference proteome</keyword>
<dbReference type="Proteomes" id="UP000346198">
    <property type="component" value="Unassembled WGS sequence"/>
</dbReference>
<dbReference type="GO" id="GO:0032993">
    <property type="term" value="C:protein-DNA complex"/>
    <property type="evidence" value="ECO:0007669"/>
    <property type="project" value="TreeGrafter"/>
</dbReference>
<proteinExistence type="predicted"/>
<dbReference type="GO" id="GO:0000976">
    <property type="term" value="F:transcription cis-regulatory region binding"/>
    <property type="evidence" value="ECO:0007669"/>
    <property type="project" value="TreeGrafter"/>
</dbReference>
<feature type="domain" description="Response regulatory" evidence="8">
    <location>
        <begin position="2"/>
        <end position="116"/>
    </location>
</feature>
<dbReference type="PROSITE" id="PS50110">
    <property type="entry name" value="RESPONSE_REGULATORY"/>
    <property type="match status" value="1"/>
</dbReference>
<feature type="domain" description="OmpR/PhoB-type" evidence="9">
    <location>
        <begin position="125"/>
        <end position="223"/>
    </location>
</feature>
<dbReference type="CDD" id="cd19935">
    <property type="entry name" value="REC_OmpR_CusR-like"/>
    <property type="match status" value="1"/>
</dbReference>
<keyword evidence="2" id="KW-0902">Two-component regulatory system</keyword>
<dbReference type="AlphaFoldDB" id="A0A6C2UPR0"/>
<evidence type="ECO:0000256" key="4">
    <source>
        <dbReference type="ARBA" id="ARBA00023125"/>
    </source>
</evidence>
<organism evidence="10 11">
    <name type="scientific">Pontiella sulfatireligans</name>
    <dbReference type="NCBI Taxonomy" id="2750658"/>
    <lineage>
        <taxon>Bacteria</taxon>
        <taxon>Pseudomonadati</taxon>
        <taxon>Kiritimatiellota</taxon>
        <taxon>Kiritimatiellia</taxon>
        <taxon>Kiritimatiellales</taxon>
        <taxon>Pontiellaceae</taxon>
        <taxon>Pontiella</taxon>
    </lineage>
</organism>
<sequence length="225" mass="25289">MNLLLIEDDPKIALFVVKGLQRAGYAVEHAADGEAGLRLALEGDHGLLIVDLMLPGLDGMEIIRRFREHGRSTPILILSAKSVVEDRVEGLQAGADDYLVKPFSFAELLARVEARTRRYDGLAAPQELCVANLRVDLLRNKVFRGETEIELQPLEYILLVYLMRQTGRVVSKDTILQQVWEYNAGAHTNVVEARIYKLRDKVDRDFEPKLIHTVRGAGYALEIKG</sequence>
<dbReference type="PANTHER" id="PTHR48111">
    <property type="entry name" value="REGULATOR OF RPOS"/>
    <property type="match status" value="1"/>
</dbReference>
<evidence type="ECO:0000256" key="1">
    <source>
        <dbReference type="ARBA" id="ARBA00022553"/>
    </source>
</evidence>
<protein>
    <submittedName>
        <fullName evidence="10">Transcriptional activator protein CopR</fullName>
    </submittedName>
</protein>
<keyword evidence="1 6" id="KW-0597">Phosphoprotein</keyword>
<dbReference type="PROSITE" id="PS51755">
    <property type="entry name" value="OMPR_PHOB"/>
    <property type="match status" value="1"/>
</dbReference>
<dbReference type="InterPro" id="IPR011006">
    <property type="entry name" value="CheY-like_superfamily"/>
</dbReference>
<keyword evidence="4 7" id="KW-0238">DNA-binding</keyword>
<name>A0A6C2UPR0_9BACT</name>
<dbReference type="InterPro" id="IPR001789">
    <property type="entry name" value="Sig_transdc_resp-reg_receiver"/>
</dbReference>
<dbReference type="SUPFAM" id="SSF52172">
    <property type="entry name" value="CheY-like"/>
    <property type="match status" value="1"/>
</dbReference>
<dbReference type="InterPro" id="IPR016032">
    <property type="entry name" value="Sig_transdc_resp-reg_C-effctor"/>
</dbReference>
<feature type="modified residue" description="4-aspartylphosphate" evidence="6">
    <location>
        <position position="51"/>
    </location>
</feature>
<evidence type="ECO:0000256" key="3">
    <source>
        <dbReference type="ARBA" id="ARBA00023015"/>
    </source>
</evidence>
<dbReference type="EMBL" id="CAAHFH010000002">
    <property type="protein sequence ID" value="VGO20996.1"/>
    <property type="molecule type" value="Genomic_DNA"/>
</dbReference>
<keyword evidence="5" id="KW-0804">Transcription</keyword>
<evidence type="ECO:0000256" key="2">
    <source>
        <dbReference type="ARBA" id="ARBA00023012"/>
    </source>
</evidence>
<dbReference type="SUPFAM" id="SSF46894">
    <property type="entry name" value="C-terminal effector domain of the bipartite response regulators"/>
    <property type="match status" value="1"/>
</dbReference>
<dbReference type="InterPro" id="IPR036388">
    <property type="entry name" value="WH-like_DNA-bd_sf"/>
</dbReference>
<accession>A0A6C2UPR0</accession>